<dbReference type="EMBL" id="CP144690">
    <property type="protein sequence ID" value="WVY92199.1"/>
    <property type="molecule type" value="Genomic_DNA"/>
</dbReference>
<reference evidence="1 2" key="1">
    <citation type="journal article" date="2023" name="Life. Sci Alliance">
        <title>Evolutionary insights into 3D genome organization and epigenetic landscape of Vigna mungo.</title>
        <authorList>
            <person name="Junaid A."/>
            <person name="Singh B."/>
            <person name="Bhatia S."/>
        </authorList>
    </citation>
    <scope>NUCLEOTIDE SEQUENCE [LARGE SCALE GENOMIC DNA]</scope>
    <source>
        <strain evidence="1">Urdbean</strain>
    </source>
</reference>
<evidence type="ECO:0000313" key="1">
    <source>
        <dbReference type="EMBL" id="WVY92199.1"/>
    </source>
</evidence>
<dbReference type="Proteomes" id="UP001374535">
    <property type="component" value="Chromosome 11"/>
</dbReference>
<keyword evidence="2" id="KW-1185">Reference proteome</keyword>
<name>A0AAQ3MJ36_VIGMU</name>
<evidence type="ECO:0000313" key="2">
    <source>
        <dbReference type="Proteomes" id="UP001374535"/>
    </source>
</evidence>
<organism evidence="1 2">
    <name type="scientific">Vigna mungo</name>
    <name type="common">Black gram</name>
    <name type="synonym">Phaseolus mungo</name>
    <dbReference type="NCBI Taxonomy" id="3915"/>
    <lineage>
        <taxon>Eukaryota</taxon>
        <taxon>Viridiplantae</taxon>
        <taxon>Streptophyta</taxon>
        <taxon>Embryophyta</taxon>
        <taxon>Tracheophyta</taxon>
        <taxon>Spermatophyta</taxon>
        <taxon>Magnoliopsida</taxon>
        <taxon>eudicotyledons</taxon>
        <taxon>Gunneridae</taxon>
        <taxon>Pentapetalae</taxon>
        <taxon>rosids</taxon>
        <taxon>fabids</taxon>
        <taxon>Fabales</taxon>
        <taxon>Fabaceae</taxon>
        <taxon>Papilionoideae</taxon>
        <taxon>50 kb inversion clade</taxon>
        <taxon>NPAAA clade</taxon>
        <taxon>indigoferoid/millettioid clade</taxon>
        <taxon>Phaseoleae</taxon>
        <taxon>Vigna</taxon>
    </lineage>
</organism>
<proteinExistence type="predicted"/>
<dbReference type="AlphaFoldDB" id="A0AAQ3MJ36"/>
<accession>A0AAQ3MJ36</accession>
<protein>
    <submittedName>
        <fullName evidence="1">Uncharacterized protein</fullName>
    </submittedName>
</protein>
<sequence>MNSVQGPVVCPSVRAKQVAPMIGAVKMNLRRIRSEFWGLSGVKVKPGFLSCRINTAKCKTVHCSFNSPSNDSGSAADSTMELRINLCHFLLIQVKLVRVTRRVHEAYFAQLYLTKAFTFYSFLFPPIHK</sequence>
<gene>
    <name evidence="1" type="ORF">V8G54_037713</name>
</gene>